<sequence length="74" mass="8314">MARQGTAQISKKGRIPEILSVQKKNEALSGIVNWQLWILFMACTKTAKQASNCCKKYHVLPLFSPLELIPNART</sequence>
<proteinExistence type="predicted"/>
<reference evidence="1 2" key="1">
    <citation type="submission" date="2016-01" db="EMBL/GenBank/DDBJ databases">
        <title>Genome Sequences of Twelve Sporeforming Bacillus Species Isolated from Foods.</title>
        <authorList>
            <person name="Berendsen E.M."/>
            <person name="Wells-Bennik M.H."/>
            <person name="Krawcyk A.O."/>
            <person name="De Jong A."/>
            <person name="Holsappel S."/>
            <person name="Eijlander R.T."/>
            <person name="Kuipers O.P."/>
        </authorList>
    </citation>
    <scope>NUCLEOTIDE SEQUENCE [LARGE SCALE GENOMIC DNA]</scope>
    <source>
        <strain evidence="1 2">B4098</strain>
    </source>
</reference>
<gene>
    <name evidence="1" type="ORF">B4098_2659</name>
</gene>
<dbReference type="AlphaFoldDB" id="A0A150JQD9"/>
<name>A0A150JQD9_HEYCO</name>
<evidence type="ECO:0000313" key="2">
    <source>
        <dbReference type="Proteomes" id="UP000075288"/>
    </source>
</evidence>
<evidence type="ECO:0000313" key="1">
    <source>
        <dbReference type="EMBL" id="KYC59417.1"/>
    </source>
</evidence>
<dbReference type="EMBL" id="LQYG01000113">
    <property type="protein sequence ID" value="KYC59417.1"/>
    <property type="molecule type" value="Genomic_DNA"/>
</dbReference>
<protein>
    <submittedName>
        <fullName evidence="1">Uncharacterized protein</fullName>
    </submittedName>
</protein>
<accession>A0A150JQD9</accession>
<comment type="caution">
    <text evidence="1">The sequence shown here is derived from an EMBL/GenBank/DDBJ whole genome shotgun (WGS) entry which is preliminary data.</text>
</comment>
<dbReference type="Proteomes" id="UP000075288">
    <property type="component" value="Unassembled WGS sequence"/>
</dbReference>
<dbReference type="PATRIC" id="fig|1398.26.peg.1954"/>
<organism evidence="1 2">
    <name type="scientific">Heyndrickxia coagulans</name>
    <name type="common">Weizmannia coagulans</name>
    <dbReference type="NCBI Taxonomy" id="1398"/>
    <lineage>
        <taxon>Bacteria</taxon>
        <taxon>Bacillati</taxon>
        <taxon>Bacillota</taxon>
        <taxon>Bacilli</taxon>
        <taxon>Bacillales</taxon>
        <taxon>Bacillaceae</taxon>
        <taxon>Heyndrickxia</taxon>
    </lineage>
</organism>